<keyword evidence="1" id="KW-0812">Transmembrane</keyword>
<dbReference type="RefSeq" id="WP_006003225.1">
    <property type="nucleotide sequence ID" value="NZ_BAET01000007.1"/>
</dbReference>
<evidence type="ECO:0000313" key="3">
    <source>
        <dbReference type="Proteomes" id="UP000053586"/>
    </source>
</evidence>
<dbReference type="Proteomes" id="UP000053586">
    <property type="component" value="Unassembled WGS sequence"/>
</dbReference>
<keyword evidence="1" id="KW-0472">Membrane</keyword>
<gene>
    <name evidence="2" type="ORF">GPUN_0601</name>
</gene>
<sequence>MSVFAILGVLLLTLVILIPLLEKFGKPMSDEHTAKISRWIFPLLLVAILAGLLTTFL</sequence>
<keyword evidence="3" id="KW-1185">Reference proteome</keyword>
<reference evidence="2 3" key="2">
    <citation type="journal article" date="2017" name="Antonie Van Leeuwenhoek">
        <title>Rhizobium rhizosphaerae sp. nov., a novel species isolated from rice rhizosphere.</title>
        <authorList>
            <person name="Zhao J.J."/>
            <person name="Zhang J."/>
            <person name="Zhang R.J."/>
            <person name="Zhang C.W."/>
            <person name="Yin H.Q."/>
            <person name="Zhang X.X."/>
        </authorList>
    </citation>
    <scope>NUCLEOTIDE SEQUENCE [LARGE SCALE GENOMIC DNA]</scope>
    <source>
        <strain evidence="2 3">ACAM 611</strain>
    </source>
</reference>
<protein>
    <submittedName>
        <fullName evidence="2">Uncharacterized protein</fullName>
    </submittedName>
</protein>
<dbReference type="EMBL" id="BAET01000007">
    <property type="protein sequence ID" value="GAB54745.1"/>
    <property type="molecule type" value="Genomic_DNA"/>
</dbReference>
<accession>H5T8W8</accession>
<proteinExistence type="predicted"/>
<dbReference type="AlphaFoldDB" id="H5T8W8"/>
<feature type="transmembrane region" description="Helical" evidence="1">
    <location>
        <begin position="39"/>
        <end position="56"/>
    </location>
</feature>
<evidence type="ECO:0000256" key="1">
    <source>
        <dbReference type="SAM" id="Phobius"/>
    </source>
</evidence>
<organism evidence="2 3">
    <name type="scientific">Glaciecola punicea ACAM 611</name>
    <dbReference type="NCBI Taxonomy" id="1121923"/>
    <lineage>
        <taxon>Bacteria</taxon>
        <taxon>Pseudomonadati</taxon>
        <taxon>Pseudomonadota</taxon>
        <taxon>Gammaproteobacteria</taxon>
        <taxon>Alteromonadales</taxon>
        <taxon>Alteromonadaceae</taxon>
        <taxon>Glaciecola</taxon>
    </lineage>
</organism>
<evidence type="ECO:0000313" key="2">
    <source>
        <dbReference type="EMBL" id="GAB54745.1"/>
    </source>
</evidence>
<keyword evidence="1" id="KW-1133">Transmembrane helix</keyword>
<comment type="caution">
    <text evidence="2">The sequence shown here is derived from an EMBL/GenBank/DDBJ whole genome shotgun (WGS) entry which is preliminary data.</text>
</comment>
<name>H5T8W8_9ALTE</name>
<reference evidence="2 3" key="1">
    <citation type="journal article" date="2012" name="J. Bacteriol.">
        <title>Genome sequence of proteorhodopsin-containing sea ice bacterium Glaciecola punicea ACAM 611T.</title>
        <authorList>
            <person name="Qin Q.-L."/>
            <person name="Xie B.-B."/>
            <person name="Shu Y.-L."/>
            <person name="Rong J.-C."/>
            <person name="Zhao D.-L."/>
            <person name="Zhang X.-Y."/>
            <person name="Chen X.-L."/>
            <person name="Zhou B.-C."/>
            <person name="Zhanga Y.-Z."/>
        </authorList>
    </citation>
    <scope>NUCLEOTIDE SEQUENCE [LARGE SCALE GENOMIC DNA]</scope>
    <source>
        <strain evidence="2 3">ACAM 611</strain>
    </source>
</reference>